<feature type="compositionally biased region" description="Basic residues" evidence="1">
    <location>
        <begin position="185"/>
        <end position="199"/>
    </location>
</feature>
<feature type="domain" description="BAHCC1-like Tudor" evidence="2">
    <location>
        <begin position="718"/>
        <end position="744"/>
    </location>
</feature>
<dbReference type="Pfam" id="PF24912">
    <property type="entry name" value="SH3_TNRC18"/>
    <property type="match status" value="1"/>
</dbReference>
<evidence type="ECO:0000256" key="1">
    <source>
        <dbReference type="SAM" id="MobiDB-lite"/>
    </source>
</evidence>
<feature type="compositionally biased region" description="Basic residues" evidence="1">
    <location>
        <begin position="448"/>
        <end position="476"/>
    </location>
</feature>
<feature type="region of interest" description="Disordered" evidence="1">
    <location>
        <begin position="42"/>
        <end position="91"/>
    </location>
</feature>
<gene>
    <name evidence="4" type="ORF">BSL78_02595</name>
</gene>
<dbReference type="Proteomes" id="UP000230750">
    <property type="component" value="Unassembled WGS sequence"/>
</dbReference>
<feature type="compositionally biased region" description="Basic and acidic residues" evidence="1">
    <location>
        <begin position="529"/>
        <end position="545"/>
    </location>
</feature>
<feature type="region of interest" description="Disordered" evidence="1">
    <location>
        <begin position="621"/>
        <end position="645"/>
    </location>
</feature>
<dbReference type="EMBL" id="MRZV01000055">
    <property type="protein sequence ID" value="PIK60486.1"/>
    <property type="molecule type" value="Genomic_DNA"/>
</dbReference>
<comment type="caution">
    <text evidence="4">The sequence shown here is derived from an EMBL/GenBank/DDBJ whole genome shotgun (WGS) entry which is preliminary data.</text>
</comment>
<evidence type="ECO:0000313" key="5">
    <source>
        <dbReference type="Proteomes" id="UP000230750"/>
    </source>
</evidence>
<dbReference type="STRING" id="307972.A0A2G8LJQ2"/>
<dbReference type="InterPro" id="IPR056841">
    <property type="entry name" value="TNRC18_BAHCC1-like_SH3"/>
</dbReference>
<dbReference type="PANTHER" id="PTHR12505:SF24">
    <property type="entry name" value="PROTEIN WINGED EYE"/>
    <property type="match status" value="1"/>
</dbReference>
<evidence type="ECO:0000259" key="3">
    <source>
        <dbReference type="Pfam" id="PF24912"/>
    </source>
</evidence>
<accession>A0A2G8LJQ2</accession>
<feature type="domain" description="TNRC18/BAHCC1-like SH3" evidence="3">
    <location>
        <begin position="657"/>
        <end position="713"/>
    </location>
</feature>
<feature type="compositionally biased region" description="Low complexity" evidence="1">
    <location>
        <begin position="296"/>
        <end position="315"/>
    </location>
</feature>
<feature type="region of interest" description="Disordered" evidence="1">
    <location>
        <begin position="575"/>
        <end position="608"/>
    </location>
</feature>
<keyword evidence="5" id="KW-1185">Reference proteome</keyword>
<dbReference type="Pfam" id="PF21744">
    <property type="entry name" value="BAHCC1-like_Tudor"/>
    <property type="match status" value="1"/>
</dbReference>
<feature type="region of interest" description="Disordered" evidence="1">
    <location>
        <begin position="104"/>
        <end position="359"/>
    </location>
</feature>
<dbReference type="InterPro" id="IPR048924">
    <property type="entry name" value="BAHCC1-like_Tudor"/>
</dbReference>
<feature type="compositionally biased region" description="Basic residues" evidence="1">
    <location>
        <begin position="316"/>
        <end position="334"/>
    </location>
</feature>
<feature type="compositionally biased region" description="Basic and acidic residues" evidence="1">
    <location>
        <begin position="495"/>
        <end position="509"/>
    </location>
</feature>
<dbReference type="AlphaFoldDB" id="A0A2G8LJQ2"/>
<dbReference type="PANTHER" id="PTHR12505">
    <property type="entry name" value="PHD FINGER TRANSCRIPTION FACTOR"/>
    <property type="match status" value="1"/>
</dbReference>
<proteinExistence type="predicted"/>
<feature type="compositionally biased region" description="Polar residues" evidence="1">
    <location>
        <begin position="511"/>
        <end position="520"/>
    </location>
</feature>
<feature type="compositionally biased region" description="Polar residues" evidence="1">
    <location>
        <begin position="622"/>
        <end position="631"/>
    </location>
</feature>
<dbReference type="InterPro" id="IPR052429">
    <property type="entry name" value="BAH_domain_protein"/>
</dbReference>
<name>A0A2G8LJQ2_STIJA</name>
<dbReference type="OrthoDB" id="6426227at2759"/>
<feature type="region of interest" description="Disordered" evidence="1">
    <location>
        <begin position="400"/>
        <end position="555"/>
    </location>
</feature>
<reference evidence="4 5" key="1">
    <citation type="journal article" date="2017" name="PLoS Biol.">
        <title>The sea cucumber genome provides insights into morphological evolution and visceral regeneration.</title>
        <authorList>
            <person name="Zhang X."/>
            <person name="Sun L."/>
            <person name="Yuan J."/>
            <person name="Sun Y."/>
            <person name="Gao Y."/>
            <person name="Zhang L."/>
            <person name="Li S."/>
            <person name="Dai H."/>
            <person name="Hamel J.F."/>
            <person name="Liu C."/>
            <person name="Yu Y."/>
            <person name="Liu S."/>
            <person name="Lin W."/>
            <person name="Guo K."/>
            <person name="Jin S."/>
            <person name="Xu P."/>
            <person name="Storey K.B."/>
            <person name="Huan P."/>
            <person name="Zhang T."/>
            <person name="Zhou Y."/>
            <person name="Zhang J."/>
            <person name="Lin C."/>
            <person name="Li X."/>
            <person name="Xing L."/>
            <person name="Huo D."/>
            <person name="Sun M."/>
            <person name="Wang L."/>
            <person name="Mercier A."/>
            <person name="Li F."/>
            <person name="Yang H."/>
            <person name="Xiang J."/>
        </authorList>
    </citation>
    <scope>NUCLEOTIDE SEQUENCE [LARGE SCALE GENOMIC DNA]</scope>
    <source>
        <strain evidence="4">Shaxun</strain>
        <tissue evidence="4">Muscle</tissue>
    </source>
</reference>
<organism evidence="4 5">
    <name type="scientific">Stichopus japonicus</name>
    <name type="common">Sea cucumber</name>
    <dbReference type="NCBI Taxonomy" id="307972"/>
    <lineage>
        <taxon>Eukaryota</taxon>
        <taxon>Metazoa</taxon>
        <taxon>Echinodermata</taxon>
        <taxon>Eleutherozoa</taxon>
        <taxon>Echinozoa</taxon>
        <taxon>Holothuroidea</taxon>
        <taxon>Aspidochirotacea</taxon>
        <taxon>Aspidochirotida</taxon>
        <taxon>Stichopodidae</taxon>
        <taxon>Apostichopus</taxon>
    </lineage>
</organism>
<feature type="compositionally biased region" description="Acidic residues" evidence="1">
    <location>
        <begin position="580"/>
        <end position="593"/>
    </location>
</feature>
<sequence length="746" mass="83020">MTTTQSVASRIDAVDQEQLAAIEGIALLSEVAEQKTFEAICHRKDEPPEVAFDDGATKLQEPTSTKEDDDKDVSCLQPPKDLPVSINTEEMKINQLVELQRKYKEKKKEYDKLQRKKDKKEKSDKSGEQTKKRGPGRPRKRKNSQRGKKSSESSEKRETQPNILQSSADVLLEAAASLEEPTIPTKKRKKDKKEKKSRLKKETEDISRGEMSASSIQSSADVLLEAAASLEQPLISSKKKKKEKKDKKTKLKRDSLGETTLKDVKDSKKKKKKLSKRKEGEVSVSENKSKKKTKHSLSSSEMPWSNSSLSGLSALGKKKLTTKNGEKKKKHSKVKSSLLQSLPEGVDLPAPVGASLPMYGEQKYKLSGVYGYSSDSDDDESSHCSFDVAPKGLALLASTAELSSGHSTPVKKPSKKDKTITKRQNKAKSEETGTKKRSLSEDSTSVSKKLKLSKKKERGKIQKTLKRERKLIKKSAQKAAAINELSPGNITPPKFDAESWSRRRSERIFLSDTSPQQSRDVSPLSKPSEGGKAKMRLDMGSKSKVEPPALSPGLSNIGTVLDALKTDPFQMRQKFSQMSESEDDDDDDDDISDSESQNSKIQVKVRGRSGKDKLNTLLMNDVSATSDSSNSEAEDMPLSSLVPDNSGPGHRICNLRKEDLAEGQRVLVPFDNLFYEGKTHPIRPPDVYGVVFESRRGNRPHVFSQEQILQEVIADVKPHSVKYLPEGTRICAYWSQQFNCLYPGPW</sequence>
<feature type="compositionally biased region" description="Basic residues" evidence="1">
    <location>
        <begin position="237"/>
        <end position="251"/>
    </location>
</feature>
<evidence type="ECO:0000259" key="2">
    <source>
        <dbReference type="Pfam" id="PF21744"/>
    </source>
</evidence>
<feature type="compositionally biased region" description="Basic and acidic residues" evidence="1">
    <location>
        <begin position="104"/>
        <end position="113"/>
    </location>
</feature>
<feature type="compositionally biased region" description="Low complexity" evidence="1">
    <location>
        <begin position="400"/>
        <end position="411"/>
    </location>
</feature>
<feature type="compositionally biased region" description="Basic and acidic residues" evidence="1">
    <location>
        <begin position="252"/>
        <end position="266"/>
    </location>
</feature>
<feature type="compositionally biased region" description="Basic and acidic residues" evidence="1">
    <location>
        <begin position="149"/>
        <end position="159"/>
    </location>
</feature>
<feature type="compositionally biased region" description="Basic residues" evidence="1">
    <location>
        <begin position="267"/>
        <end position="276"/>
    </location>
</feature>
<feature type="compositionally biased region" description="Basic and acidic residues" evidence="1">
    <location>
        <begin position="427"/>
        <end position="440"/>
    </location>
</feature>
<feature type="compositionally biased region" description="Basic and acidic residues" evidence="1">
    <location>
        <begin position="120"/>
        <end position="131"/>
    </location>
</feature>
<protein>
    <submittedName>
        <fullName evidence="4">Putative trinucleotide repeat-containing protein 18 protein isoform X 8</fullName>
    </submittedName>
</protein>
<feature type="compositionally biased region" description="Basic residues" evidence="1">
    <location>
        <begin position="132"/>
        <end position="148"/>
    </location>
</feature>
<evidence type="ECO:0000313" key="4">
    <source>
        <dbReference type="EMBL" id="PIK60486.1"/>
    </source>
</evidence>